<accession>A0AAJ0IDU8</accession>
<dbReference type="GeneID" id="87872233"/>
<reference evidence="1 2" key="1">
    <citation type="journal article" date="2023" name="Mol. Phylogenet. Evol.">
        <title>Genome-scale phylogeny and comparative genomics of the fungal order Sordariales.</title>
        <authorList>
            <person name="Hensen N."/>
            <person name="Bonometti L."/>
            <person name="Westerberg I."/>
            <person name="Brannstrom I.O."/>
            <person name="Guillou S."/>
            <person name="Cros-Aarteil S."/>
            <person name="Calhoun S."/>
            <person name="Haridas S."/>
            <person name="Kuo A."/>
            <person name="Mondo S."/>
            <person name="Pangilinan J."/>
            <person name="Riley R."/>
            <person name="LaButti K."/>
            <person name="Andreopoulos B."/>
            <person name="Lipzen A."/>
            <person name="Chen C."/>
            <person name="Yan M."/>
            <person name="Daum C."/>
            <person name="Ng V."/>
            <person name="Clum A."/>
            <person name="Steindorff A."/>
            <person name="Ohm R.A."/>
            <person name="Martin F."/>
            <person name="Silar P."/>
            <person name="Natvig D.O."/>
            <person name="Lalanne C."/>
            <person name="Gautier V."/>
            <person name="Ament-Velasquez S.L."/>
            <person name="Kruys A."/>
            <person name="Hutchinson M.I."/>
            <person name="Powell A.J."/>
            <person name="Barry K."/>
            <person name="Miller A.N."/>
            <person name="Grigoriev I.V."/>
            <person name="Debuchy R."/>
            <person name="Gladieux P."/>
            <person name="Hiltunen Thoren M."/>
            <person name="Johannesson H."/>
        </authorList>
    </citation>
    <scope>NUCLEOTIDE SEQUENCE [LARGE SCALE GENOMIC DNA]</scope>
    <source>
        <strain evidence="1 2">FGSC 10403</strain>
    </source>
</reference>
<dbReference type="RefSeq" id="XP_062695984.1">
    <property type="nucleotide sequence ID" value="XM_062834611.1"/>
</dbReference>
<dbReference type="AlphaFoldDB" id="A0AAJ0IDU8"/>
<comment type="caution">
    <text evidence="1">The sequence shown here is derived from an EMBL/GenBank/DDBJ whole genome shotgun (WGS) entry which is preliminary data.</text>
</comment>
<organism evidence="1 2">
    <name type="scientific">Neurospora hispaniola</name>
    <dbReference type="NCBI Taxonomy" id="588809"/>
    <lineage>
        <taxon>Eukaryota</taxon>
        <taxon>Fungi</taxon>
        <taxon>Dikarya</taxon>
        <taxon>Ascomycota</taxon>
        <taxon>Pezizomycotina</taxon>
        <taxon>Sordariomycetes</taxon>
        <taxon>Sordariomycetidae</taxon>
        <taxon>Sordariales</taxon>
        <taxon>Sordariaceae</taxon>
        <taxon>Neurospora</taxon>
    </lineage>
</organism>
<protein>
    <submittedName>
        <fullName evidence="1">Uncharacterized protein</fullName>
    </submittedName>
</protein>
<sequence>MGFSGFPSFRLFTFDTLSPLSRHTQTFAAHAPKAVLTSRDPALVPGRSNSFLIFFITWGETFGGFGPGLSDIHLFSSHEKFQGVLMAVLGYHSNTYTGHRLVGKPDEDGLPVANCMSNDTISFPLYHSTIYDTLYERNFGLLSIMNSGRALDE</sequence>
<proteinExistence type="predicted"/>
<gene>
    <name evidence="1" type="ORF">B0T23DRAFT_310826</name>
</gene>
<dbReference type="Proteomes" id="UP001285908">
    <property type="component" value="Unassembled WGS sequence"/>
</dbReference>
<keyword evidence="2" id="KW-1185">Reference proteome</keyword>
<dbReference type="EMBL" id="JAULSX010000002">
    <property type="protein sequence ID" value="KAK3497720.1"/>
    <property type="molecule type" value="Genomic_DNA"/>
</dbReference>
<evidence type="ECO:0000313" key="2">
    <source>
        <dbReference type="Proteomes" id="UP001285908"/>
    </source>
</evidence>
<name>A0AAJ0IDU8_9PEZI</name>
<evidence type="ECO:0000313" key="1">
    <source>
        <dbReference type="EMBL" id="KAK3497720.1"/>
    </source>
</evidence>